<dbReference type="STRING" id="1423783.FC50_GL001753"/>
<dbReference type="PATRIC" id="fig|1423783.4.peg.1794"/>
<dbReference type="InterPro" id="IPR000835">
    <property type="entry name" value="HTH_MarR-typ"/>
</dbReference>
<feature type="domain" description="HTH marR-type" evidence="4">
    <location>
        <begin position="3"/>
        <end position="135"/>
    </location>
</feature>
<evidence type="ECO:0000256" key="3">
    <source>
        <dbReference type="ARBA" id="ARBA00023163"/>
    </source>
</evidence>
<protein>
    <recommendedName>
        <fullName evidence="4">HTH marR-type domain-containing protein</fullName>
    </recommendedName>
</protein>
<evidence type="ECO:0000313" key="6">
    <source>
        <dbReference type="Proteomes" id="UP000051922"/>
    </source>
</evidence>
<accession>A0A0R1TWI4</accession>
<keyword evidence="2" id="KW-0238">DNA-binding</keyword>
<dbReference type="PRINTS" id="PR00598">
    <property type="entry name" value="HTHMARR"/>
</dbReference>
<evidence type="ECO:0000256" key="1">
    <source>
        <dbReference type="ARBA" id="ARBA00023015"/>
    </source>
</evidence>
<comment type="caution">
    <text evidence="5">The sequence shown here is derived from an EMBL/GenBank/DDBJ whole genome shotgun (WGS) entry which is preliminary data.</text>
</comment>
<evidence type="ECO:0000259" key="4">
    <source>
        <dbReference type="PROSITE" id="PS50995"/>
    </source>
</evidence>
<dbReference type="OrthoDB" id="6462103at2"/>
<dbReference type="InterPro" id="IPR023187">
    <property type="entry name" value="Tscrpt_reg_MarR-type_CS"/>
</dbReference>
<dbReference type="GO" id="GO:0003700">
    <property type="term" value="F:DNA-binding transcription factor activity"/>
    <property type="evidence" value="ECO:0007669"/>
    <property type="project" value="InterPro"/>
</dbReference>
<keyword evidence="6" id="KW-1185">Reference proteome</keyword>
<dbReference type="SUPFAM" id="SSF46785">
    <property type="entry name" value="Winged helix' DNA-binding domain"/>
    <property type="match status" value="1"/>
</dbReference>
<dbReference type="Pfam" id="PF12802">
    <property type="entry name" value="MarR_2"/>
    <property type="match status" value="1"/>
</dbReference>
<dbReference type="InterPro" id="IPR036390">
    <property type="entry name" value="WH_DNA-bd_sf"/>
</dbReference>
<dbReference type="PROSITE" id="PS01117">
    <property type="entry name" value="HTH_MARR_1"/>
    <property type="match status" value="1"/>
</dbReference>
<dbReference type="AlphaFoldDB" id="A0A0R1TWI4"/>
<dbReference type="GO" id="GO:0003677">
    <property type="term" value="F:DNA binding"/>
    <property type="evidence" value="ECO:0007669"/>
    <property type="project" value="UniProtKB-KW"/>
</dbReference>
<dbReference type="Gene3D" id="1.10.10.10">
    <property type="entry name" value="Winged helix-like DNA-binding domain superfamily/Winged helix DNA-binding domain"/>
    <property type="match status" value="1"/>
</dbReference>
<evidence type="ECO:0000313" key="5">
    <source>
        <dbReference type="EMBL" id="KRL85580.1"/>
    </source>
</evidence>
<keyword evidence="1" id="KW-0805">Transcription regulation</keyword>
<dbReference type="SMART" id="SM00347">
    <property type="entry name" value="HTH_MARR"/>
    <property type="match status" value="1"/>
</dbReference>
<dbReference type="Proteomes" id="UP000051922">
    <property type="component" value="Unassembled WGS sequence"/>
</dbReference>
<dbReference type="PROSITE" id="PS50995">
    <property type="entry name" value="HTH_MARR_2"/>
    <property type="match status" value="1"/>
</dbReference>
<gene>
    <name evidence="5" type="ORF">FC50_GL001753</name>
</gene>
<dbReference type="RefSeq" id="WP_054648957.1">
    <property type="nucleotide sequence ID" value="NZ_AZFJ01000052.1"/>
</dbReference>
<evidence type="ECO:0000256" key="2">
    <source>
        <dbReference type="ARBA" id="ARBA00023125"/>
    </source>
</evidence>
<dbReference type="PANTHER" id="PTHR42756:SF2">
    <property type="entry name" value="MARR FAMILY REGULATORY PROTEIN"/>
    <property type="match status" value="1"/>
</dbReference>
<reference evidence="5 6" key="1">
    <citation type="journal article" date="2015" name="Genome Announc.">
        <title>Expanding the biotechnology potential of lactobacilli through comparative genomics of 213 strains and associated genera.</title>
        <authorList>
            <person name="Sun Z."/>
            <person name="Harris H.M."/>
            <person name="McCann A."/>
            <person name="Guo C."/>
            <person name="Argimon S."/>
            <person name="Zhang W."/>
            <person name="Yang X."/>
            <person name="Jeffery I.B."/>
            <person name="Cooney J.C."/>
            <person name="Kagawa T.F."/>
            <person name="Liu W."/>
            <person name="Song Y."/>
            <person name="Salvetti E."/>
            <person name="Wrobel A."/>
            <person name="Rasinkangas P."/>
            <person name="Parkhill J."/>
            <person name="Rea M.C."/>
            <person name="O'Sullivan O."/>
            <person name="Ritari J."/>
            <person name="Douillard F.P."/>
            <person name="Paul Ross R."/>
            <person name="Yang R."/>
            <person name="Briner A.E."/>
            <person name="Felis G.E."/>
            <person name="de Vos W.M."/>
            <person name="Barrangou R."/>
            <person name="Klaenhammer T.R."/>
            <person name="Caufield P.W."/>
            <person name="Cui Y."/>
            <person name="Zhang H."/>
            <person name="O'Toole P.W."/>
        </authorList>
    </citation>
    <scope>NUCLEOTIDE SEQUENCE [LARGE SCALE GENOMIC DNA]</scope>
    <source>
        <strain evidence="5 6">DSM 15945</strain>
    </source>
</reference>
<proteinExistence type="predicted"/>
<name>A0A0R1TWI4_9LACO</name>
<dbReference type="EMBL" id="AZFJ01000052">
    <property type="protein sequence ID" value="KRL85580.1"/>
    <property type="molecule type" value="Genomic_DNA"/>
</dbReference>
<keyword evidence="3" id="KW-0804">Transcription</keyword>
<dbReference type="InterPro" id="IPR036388">
    <property type="entry name" value="WH-like_DNA-bd_sf"/>
</dbReference>
<sequence length="138" mass="15666">MDDTALFRLIGSISRQATSDVNQQVRSLGLSNNLFIYLMRIVEHEDLTQAELVHLTRIDKTTLSRALSQLEGRGYIVRVPDAHDRKFKHVRPTGKAKSVYPQIKALEQGYVERAMSGLTAGQRQELHVILNQIDLNLQ</sequence>
<dbReference type="PANTHER" id="PTHR42756">
    <property type="entry name" value="TRANSCRIPTIONAL REGULATOR, MARR"/>
    <property type="match status" value="1"/>
</dbReference>
<organism evidence="5 6">
    <name type="scientific">Lacticaseibacillus pantheris DSM 15945 = JCM 12539 = NBRC 106106</name>
    <dbReference type="NCBI Taxonomy" id="1423783"/>
    <lineage>
        <taxon>Bacteria</taxon>
        <taxon>Bacillati</taxon>
        <taxon>Bacillota</taxon>
        <taxon>Bacilli</taxon>
        <taxon>Lactobacillales</taxon>
        <taxon>Lactobacillaceae</taxon>
        <taxon>Lacticaseibacillus</taxon>
    </lineage>
</organism>